<sequence length="273" mass="31967">METTVQVSKELLGKLKQMKMHAKESYEEIIWDLLEDRMEFSDETKKNIAQSEKDFKEGRTHKWEDVKKELGIKKIGKPKKFGFKPKNHIELGEKLGVLDFSRSAKVSGKGFYYLKGDLALLDMALINFARDYMIKQGFEYIEPPLMIRKKILDGVYSNEEIKQMAYKIEGEDLYLIATSEHPLIGQFINQTIKKKDLPIKQTSYTMCFRKEIGSHGIDEKGIYRTHQFNKQEMIVICEPSESYKWYDKMLQYSVDIFKALEIPVRIWESCSGD</sequence>
<evidence type="ECO:0000256" key="6">
    <source>
        <dbReference type="ARBA" id="ARBA00031113"/>
    </source>
</evidence>
<dbReference type="GO" id="GO:0006434">
    <property type="term" value="P:seryl-tRNA aminoacylation"/>
    <property type="evidence" value="ECO:0007669"/>
    <property type="project" value="InterPro"/>
</dbReference>
<evidence type="ECO:0000256" key="5">
    <source>
        <dbReference type="ARBA" id="ARBA00023146"/>
    </source>
</evidence>
<dbReference type="AlphaFoldDB" id="X1KT79"/>
<dbReference type="GO" id="GO:0004828">
    <property type="term" value="F:serine-tRNA ligase activity"/>
    <property type="evidence" value="ECO:0007669"/>
    <property type="project" value="UniProtKB-EC"/>
</dbReference>
<dbReference type="InterPro" id="IPR045864">
    <property type="entry name" value="aa-tRNA-synth_II/BPL/LPL"/>
</dbReference>
<evidence type="ECO:0000259" key="7">
    <source>
        <dbReference type="PROSITE" id="PS50862"/>
    </source>
</evidence>
<accession>X1KT79</accession>
<evidence type="ECO:0000256" key="4">
    <source>
        <dbReference type="ARBA" id="ARBA00022840"/>
    </source>
</evidence>
<dbReference type="GO" id="GO:0005524">
    <property type="term" value="F:ATP binding"/>
    <property type="evidence" value="ECO:0007669"/>
    <property type="project" value="UniProtKB-KW"/>
</dbReference>
<dbReference type="PANTHER" id="PTHR11778">
    <property type="entry name" value="SERYL-TRNA SYNTHETASE"/>
    <property type="match status" value="1"/>
</dbReference>
<dbReference type="Gene3D" id="3.30.930.10">
    <property type="entry name" value="Bira Bifunctional Protein, Domain 2"/>
    <property type="match status" value="1"/>
</dbReference>
<dbReference type="EMBL" id="BARV01007609">
    <property type="protein sequence ID" value="GAI10297.1"/>
    <property type="molecule type" value="Genomic_DNA"/>
</dbReference>
<evidence type="ECO:0000256" key="1">
    <source>
        <dbReference type="ARBA" id="ARBA00012840"/>
    </source>
</evidence>
<evidence type="ECO:0000256" key="3">
    <source>
        <dbReference type="ARBA" id="ARBA00022741"/>
    </source>
</evidence>
<proteinExistence type="predicted"/>
<dbReference type="InterPro" id="IPR002314">
    <property type="entry name" value="aa-tRNA-synt_IIb"/>
</dbReference>
<keyword evidence="3" id="KW-0547">Nucleotide-binding</keyword>
<keyword evidence="4" id="KW-0067">ATP-binding</keyword>
<dbReference type="PROSITE" id="PS50862">
    <property type="entry name" value="AA_TRNA_LIGASE_II"/>
    <property type="match status" value="1"/>
</dbReference>
<dbReference type="InterPro" id="IPR006195">
    <property type="entry name" value="aa-tRNA-synth_II"/>
</dbReference>
<feature type="domain" description="Aminoacyl-transfer RNA synthetases class-II family profile" evidence="7">
    <location>
        <begin position="87"/>
        <end position="273"/>
    </location>
</feature>
<feature type="non-terminal residue" evidence="8">
    <location>
        <position position="273"/>
    </location>
</feature>
<gene>
    <name evidence="8" type="ORF">S06H3_15455</name>
</gene>
<reference evidence="8" key="1">
    <citation type="journal article" date="2014" name="Front. Microbiol.">
        <title>High frequency of phylogenetically diverse reductive dehalogenase-homologous genes in deep subseafloor sedimentary metagenomes.</title>
        <authorList>
            <person name="Kawai M."/>
            <person name="Futagami T."/>
            <person name="Toyoda A."/>
            <person name="Takaki Y."/>
            <person name="Nishi S."/>
            <person name="Hori S."/>
            <person name="Arai W."/>
            <person name="Tsubouchi T."/>
            <person name="Morono Y."/>
            <person name="Uchiyama I."/>
            <person name="Ito T."/>
            <person name="Fujiyama A."/>
            <person name="Inagaki F."/>
            <person name="Takami H."/>
        </authorList>
    </citation>
    <scope>NUCLEOTIDE SEQUENCE</scope>
    <source>
        <strain evidence="8">Expedition CK06-06</strain>
    </source>
</reference>
<dbReference type="SUPFAM" id="SSF55681">
    <property type="entry name" value="Class II aaRS and biotin synthetases"/>
    <property type="match status" value="1"/>
</dbReference>
<name>X1KT79_9ZZZZ</name>
<evidence type="ECO:0000313" key="8">
    <source>
        <dbReference type="EMBL" id="GAI10297.1"/>
    </source>
</evidence>
<organism evidence="8">
    <name type="scientific">marine sediment metagenome</name>
    <dbReference type="NCBI Taxonomy" id="412755"/>
    <lineage>
        <taxon>unclassified sequences</taxon>
        <taxon>metagenomes</taxon>
        <taxon>ecological metagenomes</taxon>
    </lineage>
</organism>
<keyword evidence="5" id="KW-0030">Aminoacyl-tRNA synthetase</keyword>
<comment type="caution">
    <text evidence="8">The sequence shown here is derived from an EMBL/GenBank/DDBJ whole genome shotgun (WGS) entry which is preliminary data.</text>
</comment>
<protein>
    <recommendedName>
        <fullName evidence="1">serine--tRNA ligase</fullName>
        <ecNumber evidence="1">6.1.1.11</ecNumber>
    </recommendedName>
    <alternativeName>
        <fullName evidence="6">Seryl-tRNA synthetase</fullName>
    </alternativeName>
</protein>
<dbReference type="Pfam" id="PF00587">
    <property type="entry name" value="tRNA-synt_2b"/>
    <property type="match status" value="1"/>
</dbReference>
<dbReference type="PRINTS" id="PR00981">
    <property type="entry name" value="TRNASYNTHSER"/>
</dbReference>
<evidence type="ECO:0000256" key="2">
    <source>
        <dbReference type="ARBA" id="ARBA00022598"/>
    </source>
</evidence>
<dbReference type="EC" id="6.1.1.11" evidence="1"/>
<dbReference type="InterPro" id="IPR002317">
    <property type="entry name" value="Ser-tRNA-ligase_type_1"/>
</dbReference>
<keyword evidence="2" id="KW-0436">Ligase</keyword>